<keyword evidence="9 23" id="KW-0808">Transferase</keyword>
<evidence type="ECO:0000313" key="29">
    <source>
        <dbReference type="EMBL" id="KAL3883922.1"/>
    </source>
</evidence>
<dbReference type="InterPro" id="IPR003152">
    <property type="entry name" value="FATC_dom"/>
</dbReference>
<dbReference type="GO" id="GO:1904262">
    <property type="term" value="P:negative regulation of TORC1 signaling"/>
    <property type="evidence" value="ECO:0007669"/>
    <property type="project" value="UniProtKB-ARBA"/>
</dbReference>
<dbReference type="InterPro" id="IPR036940">
    <property type="entry name" value="PI3/4_kinase_cat_sf"/>
</dbReference>
<evidence type="ECO:0000256" key="13">
    <source>
        <dbReference type="ARBA" id="ARBA00022840"/>
    </source>
</evidence>
<keyword evidence="15" id="KW-0238">DNA-binding</keyword>
<dbReference type="InterPro" id="IPR038980">
    <property type="entry name" value="ATM_plant"/>
</dbReference>
<dbReference type="EMBL" id="JBJQND010000003">
    <property type="protein sequence ID" value="KAL3883922.1"/>
    <property type="molecule type" value="Genomic_DNA"/>
</dbReference>
<dbReference type="PROSITE" id="PS00915">
    <property type="entry name" value="PI3_4_KINASE_1"/>
    <property type="match status" value="1"/>
</dbReference>
<dbReference type="SUPFAM" id="SSF48371">
    <property type="entry name" value="ARM repeat"/>
    <property type="match status" value="2"/>
</dbReference>
<keyword evidence="20" id="KW-0968">Cytoplasmic vesicle</keyword>
<dbReference type="FunFam" id="3.30.1010.10:FF:000015">
    <property type="entry name" value="Serine-protein kinase ATM"/>
    <property type="match status" value="1"/>
</dbReference>
<proteinExistence type="inferred from homology"/>
<evidence type="ECO:0000256" key="25">
    <source>
        <dbReference type="SAM" id="MobiDB-lite"/>
    </source>
</evidence>
<evidence type="ECO:0000256" key="23">
    <source>
        <dbReference type="RuleBase" id="RU365027"/>
    </source>
</evidence>
<dbReference type="SMART" id="SM01343">
    <property type="entry name" value="FATC"/>
    <property type="match status" value="1"/>
</dbReference>
<dbReference type="Pfam" id="PF00454">
    <property type="entry name" value="PI3_PI4_kinase"/>
    <property type="match status" value="1"/>
</dbReference>
<keyword evidence="18 23" id="KW-0539">Nucleus</keyword>
<keyword evidence="8" id="KW-0597">Phosphoprotein</keyword>
<dbReference type="GO" id="GO:0005654">
    <property type="term" value="C:nucleoplasm"/>
    <property type="evidence" value="ECO:0007669"/>
    <property type="project" value="UniProtKB-ARBA"/>
</dbReference>
<dbReference type="PROSITE" id="PS51189">
    <property type="entry name" value="FAT"/>
    <property type="match status" value="1"/>
</dbReference>
<organism evidence="29 30">
    <name type="scientific">Sinanodonta woodiana</name>
    <name type="common">Chinese pond mussel</name>
    <name type="synonym">Anodonta woodiana</name>
    <dbReference type="NCBI Taxonomy" id="1069815"/>
    <lineage>
        <taxon>Eukaryota</taxon>
        <taxon>Metazoa</taxon>
        <taxon>Spiralia</taxon>
        <taxon>Lophotrochozoa</taxon>
        <taxon>Mollusca</taxon>
        <taxon>Bivalvia</taxon>
        <taxon>Autobranchia</taxon>
        <taxon>Heteroconchia</taxon>
        <taxon>Palaeoheterodonta</taxon>
        <taxon>Unionida</taxon>
        <taxon>Unionoidea</taxon>
        <taxon>Unionidae</taxon>
        <taxon>Unioninae</taxon>
        <taxon>Sinanodonta</taxon>
    </lineage>
</organism>
<keyword evidence="24" id="KW-0175">Coiled coil</keyword>
<evidence type="ECO:0000256" key="11">
    <source>
        <dbReference type="ARBA" id="ARBA00022763"/>
    </source>
</evidence>
<evidence type="ECO:0000313" key="30">
    <source>
        <dbReference type="Proteomes" id="UP001634394"/>
    </source>
</evidence>
<dbReference type="GO" id="GO:0004674">
    <property type="term" value="F:protein serine/threonine kinase activity"/>
    <property type="evidence" value="ECO:0007669"/>
    <property type="project" value="UniProtKB-KW"/>
</dbReference>
<evidence type="ECO:0000256" key="5">
    <source>
        <dbReference type="ARBA" id="ARBA00010769"/>
    </source>
</evidence>
<dbReference type="Pfam" id="PF11640">
    <property type="entry name" value="TAN"/>
    <property type="match status" value="1"/>
</dbReference>
<feature type="compositionally biased region" description="Low complexity" evidence="25">
    <location>
        <begin position="1954"/>
        <end position="1968"/>
    </location>
</feature>
<feature type="coiled-coil region" evidence="24">
    <location>
        <begin position="2381"/>
        <end position="2431"/>
    </location>
</feature>
<dbReference type="InterPro" id="IPR044107">
    <property type="entry name" value="PIKKc_ATM"/>
</dbReference>
<comment type="catalytic activity">
    <reaction evidence="22">
        <text>L-seryl-[protein] + ATP = O-phospho-L-seryl-[protein] + ADP + H(+)</text>
        <dbReference type="Rhea" id="RHEA:17989"/>
        <dbReference type="Rhea" id="RHEA-COMP:9863"/>
        <dbReference type="Rhea" id="RHEA-COMP:11604"/>
        <dbReference type="ChEBI" id="CHEBI:15378"/>
        <dbReference type="ChEBI" id="CHEBI:29999"/>
        <dbReference type="ChEBI" id="CHEBI:30616"/>
        <dbReference type="ChEBI" id="CHEBI:83421"/>
        <dbReference type="ChEBI" id="CHEBI:456216"/>
        <dbReference type="EC" id="2.7.11.1"/>
    </reaction>
    <physiologicalReaction direction="left-to-right" evidence="22">
        <dbReference type="Rhea" id="RHEA:17990"/>
    </physiologicalReaction>
</comment>
<name>A0ABD3XCC2_SINWO</name>
<reference evidence="29 30" key="1">
    <citation type="submission" date="2024-11" db="EMBL/GenBank/DDBJ databases">
        <title>Chromosome-level genome assembly of the freshwater bivalve Anodonta woodiana.</title>
        <authorList>
            <person name="Chen X."/>
        </authorList>
    </citation>
    <scope>NUCLEOTIDE SEQUENCE [LARGE SCALE GENOMIC DNA]</scope>
    <source>
        <strain evidence="29">MN2024</strain>
        <tissue evidence="29">Gills</tissue>
    </source>
</reference>
<evidence type="ECO:0000256" key="10">
    <source>
        <dbReference type="ARBA" id="ARBA00022741"/>
    </source>
</evidence>
<dbReference type="GO" id="GO:0010468">
    <property type="term" value="P:regulation of gene expression"/>
    <property type="evidence" value="ECO:0007669"/>
    <property type="project" value="UniProtKB-ARBA"/>
</dbReference>
<dbReference type="GO" id="GO:0007127">
    <property type="term" value="P:meiosis I"/>
    <property type="evidence" value="ECO:0007669"/>
    <property type="project" value="UniProtKB-ARBA"/>
</dbReference>
<feature type="domain" description="FATC" evidence="28">
    <location>
        <begin position="3012"/>
        <end position="3044"/>
    </location>
</feature>
<keyword evidence="11 23" id="KW-0227">DNA damage</keyword>
<evidence type="ECO:0000259" key="28">
    <source>
        <dbReference type="PROSITE" id="PS51190"/>
    </source>
</evidence>
<evidence type="ECO:0000256" key="1">
    <source>
        <dbReference type="ARBA" id="ARBA00004123"/>
    </source>
</evidence>
<dbReference type="GO" id="GO:0010212">
    <property type="term" value="P:response to ionizing radiation"/>
    <property type="evidence" value="ECO:0007669"/>
    <property type="project" value="UniProtKB-ARBA"/>
</dbReference>
<dbReference type="GO" id="GO:0000077">
    <property type="term" value="P:DNA damage checkpoint signaling"/>
    <property type="evidence" value="ECO:0007669"/>
    <property type="project" value="UniProtKB-ARBA"/>
</dbReference>
<keyword evidence="17" id="KW-0206">Cytoskeleton</keyword>
<feature type="domain" description="PI3K/PI4K catalytic" evidence="26">
    <location>
        <begin position="2664"/>
        <end position="2984"/>
    </location>
</feature>
<evidence type="ECO:0000256" key="4">
    <source>
        <dbReference type="ARBA" id="ARBA00004541"/>
    </source>
</evidence>
<keyword evidence="12 23" id="KW-0418">Kinase</keyword>
<accession>A0ABD3XCC2</accession>
<feature type="region of interest" description="Disordered" evidence="25">
    <location>
        <begin position="2547"/>
        <end position="2575"/>
    </location>
</feature>
<evidence type="ECO:0000256" key="2">
    <source>
        <dbReference type="ARBA" id="ARBA00004275"/>
    </source>
</evidence>
<comment type="caution">
    <text evidence="29">The sequence shown here is derived from an EMBL/GenBank/DDBJ whole genome shotgun (WGS) entry which is preliminary data.</text>
</comment>
<feature type="region of interest" description="Disordered" evidence="25">
    <location>
        <begin position="1952"/>
        <end position="1979"/>
    </location>
</feature>
<dbReference type="GO" id="GO:0042981">
    <property type="term" value="P:regulation of apoptotic process"/>
    <property type="evidence" value="ECO:0007669"/>
    <property type="project" value="UniProtKB-ARBA"/>
</dbReference>
<sequence>MASLDLLFACFKTAEKLRQLLSKAPVLKSLDRNADQKQSGRSVTWDYVFKAVCAYIDVETQALQKARESQSSTTQLNREKKKQEISALFKFVVRVADKRGPRLKSSTVLSHIIEILKDPYTCSAYGLDYSNVLLKNLLTTHKYWVDIPSDTWHNLLGMYCKLFLDGVNIDRVILARVIRTLVSGATRQCDVRPRRLHSFFKEFFSRVRQEKITAVVEHLVYAMNTFIHAVGPNSRVQVCSLGEEIFLNMLYLWDNRPSEMLKDGLVEFFQAQIYSHHPGGVKQNMVGAYAVGWEKWMSHMKKLYEVLYHEFQQTGNRSRLSGMTKEAVLKPDFINLAVDVCHQLFNEASQLIEVTQIGSGDTQGGSGLKKRRIESGWAAVRDFITSAGHILKVTPWIQLTTRLLEKYPESLPKEEVIPYLNCLAQLLAECKRNELMAYVLRCVQAFAQNWSRVDHSASNIFDEESRSIWQKIWLTVLRSVSLNHAASDGYRLLTSVLEKKLVVPDKDVWSLFIPGISVPTVESVYFLAKYLSLYSIPEKYQPSLIGRKANDNSAHPLRCQLIDWLLPSREDEVENSNQSTIKVDCNLYSHTLMTLTLKDPSSLQFPVTGEKGTCLLHKMETAFLQTALKCDLPVEEFLKNGKESIENTDSIHIATVLKRIENYLSRDCQYYCDIAEVKISDIENMLIHASLLVKFHYRLLQGKILTPSTLSTLNIFSLLKTLLKKISLGMSEISKKEGCVPLWPLLREMQSLFKWDDTEDEFCYVMADLCRACTPARLTDLLFELAVDQTSKTKASNSISTAHSGRSSRILDDIDDMDLEFDEASSGNSKEDQEMTLDFDDGAVDSQEDQLQSCKEESHPLLSDSLLSERQQVCVEAVRLLCLWCGFTRKRSAIKPDVDFGFIKTKIEAVIDQDNFDTNRALDIQLLKVIAENLTTPDHDVTDVDLENIVDGLKNVAKAHRRDQEMCCVTIELLTALVPHLADKDDLPSHVRKECRNIVLHLVEAFWQLQEKGDYTSEVRLAISKCVHSLIKIDPLCSWCQFPSGSSSGEDSNSSPSGRLLMCIGDPCHMVRVSSAASIANLFVTGKGENRKGLPRDHQNAMFDRLYEMLTDSLEIQGNLTSERIEDEKTNRTASVLLVLSTVICISPVCEKKAVFAMCQLIKETGLKIDVVMRVLDKVSAVLVYRSSVFLIESHLPYLLHQWYALKYVTGEFPYQLLCPSPIEFYRKYHSVLVPELVMSKDLTTVHTIAKEIGSDGQELLCQCIPRIVVYILPLFAASTSVESASQENVKKRTAHATACYDLLTREISQEAIENGILMNLEDIVVNVLMCLYDHSEEEDVMSSGDIRSLDPEPNPPCYNAYITTSTLDYLTKSYSGSAKSLVEVLSKSSDSIQKVLLQLSTHLDVRHRMHEKRQCLLMYRLFVKLLLREFHNKLGGAWAFILRDIIYRLLYLIRDMTDQSRNNTWERMYRDNIIELTLDLLREVCSVALNICSEELSKYLPQLISNLIPLAERTGGEQAKLLLQTLVVENASILKESISALDPFPDKPLFESFRNVHQKLKYTKGPFSLQQEIDHFLKLGHQYSSSVEYRLEGLTFLNEQLSTRPQQLVQLVQECEETMSKSLLCRLVCELVEMARSKNHSVAMAAAECLGAIGPVNLNTLSLPQRVSSSNLDLALRAFEDLPNEQNYCRIFHCLNDCLVDESVETVKCASLVVKGMLATKTGTNFFSMYKTKLADTEFLFHYLHPFRATKKKLPAKQRGTSNWAEFCAAVDKEAIWNPKHMDHQCWIRSLTTALIDSGAVQDELLAELGPICNIKTSLCELILPYLVHDILVRGSNDHREVLSRHIAGFFHDHCSHLPGRFSRCQSVLSDVSISLNKDSVRTMLGVVQYLRQQNRPKEGHHQMTPWDNNFWLDVDYLQMAKAAQFCSAHFTAVLYAEIWYRVQREKDDHSESQSQISQSLSQSQSQETRIDSLSGASSDRTGINVQDLLLEAYKWIGDPDGVYGCGAGRLADSRSRVHTYEHENQWDKAVITCDIMMKQMPGDQTTMLQTIQNFGASHILETYMEGIHGSETRYLSPEFDEFRYEASWRIGQWNLETPNKLETNCGFHQALYTAMKASDDGYSTFSQSAIKQARLAAVKDLKEGSLESARCIYPVLSKLRCTTVVSTLFKAIDSSEENTTDIIAHLCCISDNNFEFTSPPHFAACSMLNLGWNKTKNITLLHSLVEEMQNFTKQAREAGRHQIAERCLQQLNGLDMVGEMKLQLQSQIEEARLYWARDEHNIAKHLIRQLIDRLHKLQSENEVAAKFYPQVLSIYGNWLAETHSENPNVILENYFEKTVMLLEELNEDKGTAIDAYLSLARYADSQYQNIVNYMNSSTNEAKQSLMSKAQKELAKLKQIVADPSKDRYLRTLEKQSEIDQAELKAMLEDRTQFLLKAVKNYIKCLGCGDQHNLRIFRLTSLWFSNAGNEEVNKMIQDSLLGLQTYKWLPLMYQLAARMDIKSPRDSSQLFLPTLNKIIESTAIDHPHHTLFCIMALANASRDTEILQQGRSSKRTGRLSKSQSEPEQTEEGRVQAAKNMVENLVKNKKVGMIVGSMKQLCDAYIQLANWSVQEYKTETKPVPLPSTLSISKIKDLANVTVPTANIKVNPSCDYSTINYIVKFMPTFKLAGGINLPKIIDCVGSDGRSRRQLVKGRDDLRQDAVMQQVFEMVNNLLQKETETRKRRLKIRTYKVIPLSQRSGVLEWCEGTQPFGEYLIGNPATGVIGAHPRYRPRDWSSMDCRKHMTGVHSSNMEKKYQAYQEICRHFQPVFRYFFMEKFSQPAIWFERRLAYTRSVATNSIVGYILGLGDRHVQNILIDCNTAELIHIDLGVAFEQGRILPTPETVPFRLTRDIEDAMGVSGVEGVFRRCCEKTMEVMRNNQEALLTILEVLLYDPLYAWTISPAKAFALQQRRDRNEDTVDLNGTVTGEIIDMESNGKSTTETQENVNKLAERVLLRLRQKLQGVEDSIQLSVAGQVNHLIQEARNPKNLARLFPGWQPYL</sequence>
<dbReference type="InterPro" id="IPR056802">
    <property type="entry name" value="ATR-like_M-HEAT"/>
</dbReference>
<dbReference type="PROSITE" id="PS51190">
    <property type="entry name" value="FATC"/>
    <property type="match status" value="1"/>
</dbReference>
<dbReference type="SUPFAM" id="SSF56112">
    <property type="entry name" value="Protein kinase-like (PK-like)"/>
    <property type="match status" value="1"/>
</dbReference>
<keyword evidence="13 23" id="KW-0067">ATP-binding</keyword>
<dbReference type="SMART" id="SM01342">
    <property type="entry name" value="TAN"/>
    <property type="match status" value="1"/>
</dbReference>
<comment type="catalytic activity">
    <reaction evidence="21 23">
        <text>L-threonyl-[protein] + ATP = O-phospho-L-threonyl-[protein] + ADP + H(+)</text>
        <dbReference type="Rhea" id="RHEA:46608"/>
        <dbReference type="Rhea" id="RHEA-COMP:11060"/>
        <dbReference type="Rhea" id="RHEA-COMP:11605"/>
        <dbReference type="ChEBI" id="CHEBI:15378"/>
        <dbReference type="ChEBI" id="CHEBI:30013"/>
        <dbReference type="ChEBI" id="CHEBI:30616"/>
        <dbReference type="ChEBI" id="CHEBI:61977"/>
        <dbReference type="ChEBI" id="CHEBI:456216"/>
        <dbReference type="EC" id="2.7.11.1"/>
    </reaction>
</comment>
<comment type="subcellular location">
    <subcellularLocation>
        <location evidence="3">Cytoplasm</location>
        <location evidence="3">Cytoskeleton</location>
        <location evidence="3">Microtubule organizing center</location>
        <location evidence="3">Centrosome</location>
    </subcellularLocation>
    <subcellularLocation>
        <location evidence="4">Cytoplasmic vesicle</location>
    </subcellularLocation>
    <subcellularLocation>
        <location evidence="1 23">Nucleus</location>
    </subcellularLocation>
    <subcellularLocation>
        <location evidence="2">Peroxisome</location>
    </subcellularLocation>
</comment>
<evidence type="ECO:0000256" key="14">
    <source>
        <dbReference type="ARBA" id="ARBA00022990"/>
    </source>
</evidence>
<dbReference type="GO" id="GO:0031410">
    <property type="term" value="C:cytoplasmic vesicle"/>
    <property type="evidence" value="ECO:0007669"/>
    <property type="project" value="UniProtKB-SubCell"/>
</dbReference>
<evidence type="ECO:0000256" key="3">
    <source>
        <dbReference type="ARBA" id="ARBA00004300"/>
    </source>
</evidence>
<keyword evidence="16" id="KW-0576">Peroxisome</keyword>
<evidence type="ECO:0000256" key="24">
    <source>
        <dbReference type="SAM" id="Coils"/>
    </source>
</evidence>
<keyword evidence="19" id="KW-0131">Cell cycle</keyword>
<dbReference type="GO" id="GO:0005813">
    <property type="term" value="C:centrosome"/>
    <property type="evidence" value="ECO:0007669"/>
    <property type="project" value="UniProtKB-SubCell"/>
</dbReference>
<dbReference type="FunFam" id="1.10.1070.11:FF:000011">
    <property type="entry name" value="Serine-protein kinase ATM"/>
    <property type="match status" value="1"/>
</dbReference>
<dbReference type="Pfam" id="PF02260">
    <property type="entry name" value="FATC"/>
    <property type="match status" value="1"/>
</dbReference>
<dbReference type="GO" id="GO:1904358">
    <property type="term" value="P:positive regulation of telomere maintenance via telomere lengthening"/>
    <property type="evidence" value="ECO:0007669"/>
    <property type="project" value="UniProtKB-ARBA"/>
</dbReference>
<dbReference type="GO" id="GO:0010557">
    <property type="term" value="P:positive regulation of macromolecule biosynthetic process"/>
    <property type="evidence" value="ECO:0007669"/>
    <property type="project" value="UniProtKB-ARBA"/>
</dbReference>
<dbReference type="GO" id="GO:0005777">
    <property type="term" value="C:peroxisome"/>
    <property type="evidence" value="ECO:0007669"/>
    <property type="project" value="UniProtKB-SubCell"/>
</dbReference>
<dbReference type="InterPro" id="IPR018936">
    <property type="entry name" value="PI3/4_kinase_CS"/>
</dbReference>
<evidence type="ECO:0000256" key="17">
    <source>
        <dbReference type="ARBA" id="ARBA00023212"/>
    </source>
</evidence>
<dbReference type="InterPro" id="IPR016024">
    <property type="entry name" value="ARM-type_fold"/>
</dbReference>
<keyword evidence="7 23" id="KW-0723">Serine/threonine-protein kinase</keyword>
<evidence type="ECO:0000256" key="21">
    <source>
        <dbReference type="ARBA" id="ARBA00047899"/>
    </source>
</evidence>
<feature type="domain" description="FAT" evidence="27">
    <location>
        <begin position="1920"/>
        <end position="2541"/>
    </location>
</feature>
<keyword evidence="14" id="KW-0007">Acetylation</keyword>
<dbReference type="EC" id="2.7.11.1" evidence="23"/>
<gene>
    <name evidence="29" type="ORF">ACJMK2_030148</name>
</gene>
<dbReference type="GO" id="GO:0006281">
    <property type="term" value="P:DNA repair"/>
    <property type="evidence" value="ECO:0007669"/>
    <property type="project" value="UniProtKB-ARBA"/>
</dbReference>
<dbReference type="InterPro" id="IPR021668">
    <property type="entry name" value="TAN"/>
</dbReference>
<dbReference type="Pfam" id="PF25030">
    <property type="entry name" value="M-HEAT_ATR"/>
    <property type="match status" value="1"/>
</dbReference>
<evidence type="ECO:0000256" key="15">
    <source>
        <dbReference type="ARBA" id="ARBA00023125"/>
    </source>
</evidence>
<dbReference type="InterPro" id="IPR011009">
    <property type="entry name" value="Kinase-like_dom_sf"/>
</dbReference>
<evidence type="ECO:0000256" key="22">
    <source>
        <dbReference type="ARBA" id="ARBA00048977"/>
    </source>
</evidence>
<dbReference type="CDD" id="cd05171">
    <property type="entry name" value="PIKKc_ATM"/>
    <property type="match status" value="1"/>
</dbReference>
<dbReference type="InterPro" id="IPR014009">
    <property type="entry name" value="PIK_FAT"/>
</dbReference>
<keyword evidence="6" id="KW-0963">Cytoplasm</keyword>
<dbReference type="GO" id="GO:0032210">
    <property type="term" value="P:regulation of telomere maintenance via telomerase"/>
    <property type="evidence" value="ECO:0007669"/>
    <property type="project" value="UniProtKB-ARBA"/>
</dbReference>
<evidence type="ECO:0000256" key="19">
    <source>
        <dbReference type="ARBA" id="ARBA00023306"/>
    </source>
</evidence>
<evidence type="ECO:0000256" key="6">
    <source>
        <dbReference type="ARBA" id="ARBA00022490"/>
    </source>
</evidence>
<dbReference type="Proteomes" id="UP001634394">
    <property type="component" value="Unassembled WGS sequence"/>
</dbReference>
<evidence type="ECO:0000256" key="16">
    <source>
        <dbReference type="ARBA" id="ARBA00023140"/>
    </source>
</evidence>
<evidence type="ECO:0000256" key="18">
    <source>
        <dbReference type="ARBA" id="ARBA00023242"/>
    </source>
</evidence>
<evidence type="ECO:0000256" key="9">
    <source>
        <dbReference type="ARBA" id="ARBA00022679"/>
    </source>
</evidence>
<evidence type="ECO:0000256" key="20">
    <source>
        <dbReference type="ARBA" id="ARBA00023329"/>
    </source>
</evidence>
<evidence type="ECO:0000256" key="12">
    <source>
        <dbReference type="ARBA" id="ARBA00022777"/>
    </source>
</evidence>
<dbReference type="PANTHER" id="PTHR37079">
    <property type="entry name" value="SERINE/THREONINE-PROTEIN KINASE ATM"/>
    <property type="match status" value="1"/>
</dbReference>
<dbReference type="SMART" id="SM00146">
    <property type="entry name" value="PI3Kc"/>
    <property type="match status" value="1"/>
</dbReference>
<dbReference type="GO" id="GO:0043068">
    <property type="term" value="P:positive regulation of programmed cell death"/>
    <property type="evidence" value="ECO:0007669"/>
    <property type="project" value="UniProtKB-ARBA"/>
</dbReference>
<protein>
    <recommendedName>
        <fullName evidence="23">non-specific serine/threonine protein kinase</fullName>
        <ecNumber evidence="23">2.7.11.1</ecNumber>
    </recommendedName>
</protein>
<evidence type="ECO:0000259" key="27">
    <source>
        <dbReference type="PROSITE" id="PS51189"/>
    </source>
</evidence>
<dbReference type="Gene3D" id="1.10.1070.11">
    <property type="entry name" value="Phosphatidylinositol 3-/4-kinase, catalytic domain"/>
    <property type="match status" value="1"/>
</dbReference>
<dbReference type="Gene3D" id="3.30.1010.10">
    <property type="entry name" value="Phosphatidylinositol 3-kinase Catalytic Subunit, Chain A, domain 4"/>
    <property type="match status" value="1"/>
</dbReference>
<dbReference type="GO" id="GO:1901701">
    <property type="term" value="P:cellular response to oxygen-containing compound"/>
    <property type="evidence" value="ECO:0007669"/>
    <property type="project" value="UniProtKB-ARBA"/>
</dbReference>
<keyword evidence="30" id="KW-1185">Reference proteome</keyword>
<comment type="similarity">
    <text evidence="5 23">Belongs to the PI3/PI4-kinase family. ATM subfamily.</text>
</comment>
<dbReference type="PROSITE" id="PS00916">
    <property type="entry name" value="PI3_4_KINASE_2"/>
    <property type="match status" value="1"/>
</dbReference>
<dbReference type="PROSITE" id="PS50290">
    <property type="entry name" value="PI3_4_KINASE_3"/>
    <property type="match status" value="1"/>
</dbReference>
<evidence type="ECO:0000256" key="8">
    <source>
        <dbReference type="ARBA" id="ARBA00022553"/>
    </source>
</evidence>
<dbReference type="PANTHER" id="PTHR37079:SF4">
    <property type="entry name" value="SERINE_THREONINE-PROTEIN KINASE ATM"/>
    <property type="match status" value="1"/>
</dbReference>
<dbReference type="InterPro" id="IPR000403">
    <property type="entry name" value="PI3/4_kinase_cat_dom"/>
</dbReference>
<dbReference type="GO" id="GO:0003677">
    <property type="term" value="F:DNA binding"/>
    <property type="evidence" value="ECO:0007669"/>
    <property type="project" value="UniProtKB-KW"/>
</dbReference>
<dbReference type="GO" id="GO:0005524">
    <property type="term" value="F:ATP binding"/>
    <property type="evidence" value="ECO:0007669"/>
    <property type="project" value="UniProtKB-KW"/>
</dbReference>
<evidence type="ECO:0000259" key="26">
    <source>
        <dbReference type="PROSITE" id="PS50290"/>
    </source>
</evidence>
<keyword evidence="10 23" id="KW-0547">Nucleotide-binding</keyword>
<evidence type="ECO:0000256" key="7">
    <source>
        <dbReference type="ARBA" id="ARBA00022527"/>
    </source>
</evidence>